<feature type="compositionally biased region" description="Acidic residues" evidence="1">
    <location>
        <begin position="26"/>
        <end position="37"/>
    </location>
</feature>
<dbReference type="EMBL" id="AJIL01000060">
    <property type="protein sequence ID" value="KNE98147.1"/>
    <property type="molecule type" value="Genomic_DNA"/>
</dbReference>
<gene>
    <name evidence="2" type="ORF">PSTG_08610</name>
</gene>
<organism evidence="2 3">
    <name type="scientific">Puccinia striiformis f. sp. tritici PST-78</name>
    <dbReference type="NCBI Taxonomy" id="1165861"/>
    <lineage>
        <taxon>Eukaryota</taxon>
        <taxon>Fungi</taxon>
        <taxon>Dikarya</taxon>
        <taxon>Basidiomycota</taxon>
        <taxon>Pucciniomycotina</taxon>
        <taxon>Pucciniomycetes</taxon>
        <taxon>Pucciniales</taxon>
        <taxon>Pucciniaceae</taxon>
        <taxon>Puccinia</taxon>
    </lineage>
</organism>
<dbReference type="AlphaFoldDB" id="A0A0L0VFS6"/>
<comment type="caution">
    <text evidence="2">The sequence shown here is derived from an EMBL/GenBank/DDBJ whole genome shotgun (WGS) entry which is preliminary data.</text>
</comment>
<protein>
    <submittedName>
        <fullName evidence="2">Uncharacterized protein</fullName>
    </submittedName>
</protein>
<accession>A0A0L0VFS6</accession>
<evidence type="ECO:0000256" key="1">
    <source>
        <dbReference type="SAM" id="MobiDB-lite"/>
    </source>
</evidence>
<evidence type="ECO:0000313" key="3">
    <source>
        <dbReference type="Proteomes" id="UP000054564"/>
    </source>
</evidence>
<sequence length="114" mass="12275">MAPLQKSKATQISDSDDSDNKSSSSDSDDSNENEDGESGSALENTAPSNDTIELSCLGKRIISITLDNASNNDRFIQTALDSNLLSSLESHISNVSPTFLTSRQMKSSKPLRLH</sequence>
<reference evidence="3" key="1">
    <citation type="submission" date="2014-03" db="EMBL/GenBank/DDBJ databases">
        <title>The Genome Sequence of Puccinia striiformis f. sp. tritici PST-78.</title>
        <authorList>
            <consortium name="The Broad Institute Genome Sequencing Platform"/>
            <person name="Cuomo C."/>
            <person name="Hulbert S."/>
            <person name="Chen X."/>
            <person name="Walker B."/>
            <person name="Young S.K."/>
            <person name="Zeng Q."/>
            <person name="Gargeya S."/>
            <person name="Fitzgerald M."/>
            <person name="Haas B."/>
            <person name="Abouelleil A."/>
            <person name="Alvarado L."/>
            <person name="Arachchi H.M."/>
            <person name="Berlin A.M."/>
            <person name="Chapman S.B."/>
            <person name="Goldberg J."/>
            <person name="Griggs A."/>
            <person name="Gujja S."/>
            <person name="Hansen M."/>
            <person name="Howarth C."/>
            <person name="Imamovic A."/>
            <person name="Larimer J."/>
            <person name="McCowan C."/>
            <person name="Montmayeur A."/>
            <person name="Murphy C."/>
            <person name="Neiman D."/>
            <person name="Pearson M."/>
            <person name="Priest M."/>
            <person name="Roberts A."/>
            <person name="Saif S."/>
            <person name="Shea T."/>
            <person name="Sisk P."/>
            <person name="Sykes S."/>
            <person name="Wortman J."/>
            <person name="Nusbaum C."/>
            <person name="Birren B."/>
        </authorList>
    </citation>
    <scope>NUCLEOTIDE SEQUENCE [LARGE SCALE GENOMIC DNA]</scope>
    <source>
        <strain evidence="3">race PST-78</strain>
    </source>
</reference>
<keyword evidence="3" id="KW-1185">Reference proteome</keyword>
<proteinExistence type="predicted"/>
<name>A0A0L0VFS6_9BASI</name>
<feature type="region of interest" description="Disordered" evidence="1">
    <location>
        <begin position="1"/>
        <end position="49"/>
    </location>
</feature>
<dbReference type="Proteomes" id="UP000054564">
    <property type="component" value="Unassembled WGS sequence"/>
</dbReference>
<evidence type="ECO:0000313" key="2">
    <source>
        <dbReference type="EMBL" id="KNE98147.1"/>
    </source>
</evidence>